<accession>I3EJD6</accession>
<sequence length="404" mass="44297">MNIDKKQNEKVSKNMHKEVNQPEIPTNEPETSNNPTSSSELPLEIRHKPSLPKETIQKQELNEKSELPKMEISSDKTINTKNNENFLFNQEIPEDPSLKDLEDFFSNLDCSNGSVKEFLNSAHDVINEVMYDRLSPITEEEERAPEEEAEDKEQEEVRVDGVEAVITPEEDMEGVRVAEDMEGVRLDEAAEERRLDEACISKGTATDSVIITPEEAVSHAVDQSGIHSNTVNTVSHAVDQSGIHAVDQSVSDNMSSTGVSSHTASNSSTVTNIVYDMANTGISSHTVDPVVDGVSGGVSGGTVDPVVDVVSGDPVVDGSFPVVELVTEEELANMPELITQKVKSNKSVVISDIVEEFIIIKQEEETEPEPEVSKTFKTISIILLIIFIIIGTIILLNPNNIVHN</sequence>
<dbReference type="EMBL" id="GL870876">
    <property type="protein sequence ID" value="EIJ89333.1"/>
    <property type="molecule type" value="Genomic_DNA"/>
</dbReference>
<dbReference type="InParanoid" id="I3EJD6"/>
<keyword evidence="2" id="KW-0472">Membrane</keyword>
<feature type="transmembrane region" description="Helical" evidence="2">
    <location>
        <begin position="378"/>
        <end position="396"/>
    </location>
</feature>
<gene>
    <name evidence="3" type="ORF">NEQG_00103</name>
</gene>
<feature type="compositionally biased region" description="Acidic residues" evidence="1">
    <location>
        <begin position="138"/>
        <end position="154"/>
    </location>
</feature>
<organism evidence="3 4">
    <name type="scientific">Nematocida parisii (strain ERTm3)</name>
    <name type="common">Nematode killer fungus</name>
    <dbReference type="NCBI Taxonomy" id="935791"/>
    <lineage>
        <taxon>Eukaryota</taxon>
        <taxon>Fungi</taxon>
        <taxon>Fungi incertae sedis</taxon>
        <taxon>Microsporidia</taxon>
        <taxon>Nematocida</taxon>
    </lineage>
</organism>
<feature type="compositionally biased region" description="Basic and acidic residues" evidence="1">
    <location>
        <begin position="55"/>
        <end position="74"/>
    </location>
</feature>
<evidence type="ECO:0000256" key="2">
    <source>
        <dbReference type="SAM" id="Phobius"/>
    </source>
</evidence>
<feature type="region of interest" description="Disordered" evidence="1">
    <location>
        <begin position="138"/>
        <end position="158"/>
    </location>
</feature>
<feature type="region of interest" description="Disordered" evidence="1">
    <location>
        <begin position="1"/>
        <end position="78"/>
    </location>
</feature>
<keyword evidence="2" id="KW-0812">Transmembrane</keyword>
<evidence type="ECO:0000313" key="3">
    <source>
        <dbReference type="EMBL" id="EIJ89333.1"/>
    </source>
</evidence>
<feature type="compositionally biased region" description="Basic and acidic residues" evidence="1">
    <location>
        <begin position="1"/>
        <end position="20"/>
    </location>
</feature>
<reference evidence="3" key="1">
    <citation type="submission" date="2011-01" db="EMBL/GenBank/DDBJ databases">
        <title>The Genome Sequence of Nematocida parisii strain ERTm3.</title>
        <authorList>
            <consortium name="The Broad Institute Genome Sequencing Platform"/>
            <consortium name="The Broad Institute Genome Sequencing Center for Infectious Disease"/>
            <person name="Cuomo C."/>
            <person name="Troemel E."/>
            <person name="Young S.K."/>
            <person name="Zeng Q."/>
            <person name="Gargeya S."/>
            <person name="Fitzgerald M."/>
            <person name="Haas B."/>
            <person name="Abouelleil A."/>
            <person name="Alvarado L."/>
            <person name="Arachchi H.M."/>
            <person name="Berlin A."/>
            <person name="Chapman S.B."/>
            <person name="Gearin G."/>
            <person name="Goldberg J."/>
            <person name="Griggs A."/>
            <person name="Gujja S."/>
            <person name="Hansen M."/>
            <person name="Heiman D."/>
            <person name="Howarth C."/>
            <person name="Larimer J."/>
            <person name="Lui A."/>
            <person name="MacDonald P.J.P."/>
            <person name="McCowen C."/>
            <person name="Montmayeur A."/>
            <person name="Murphy C."/>
            <person name="Neiman D."/>
            <person name="Pearson M."/>
            <person name="Priest M."/>
            <person name="Roberts A."/>
            <person name="Saif S."/>
            <person name="Shea T."/>
            <person name="Sisk P."/>
            <person name="Stolte C."/>
            <person name="Sykes S."/>
            <person name="Wortman J."/>
            <person name="Nusbaum C."/>
            <person name="Birren B."/>
        </authorList>
    </citation>
    <scope>NUCLEOTIDE SEQUENCE</scope>
    <source>
        <strain evidence="3">ERTm3</strain>
    </source>
</reference>
<proteinExistence type="predicted"/>
<dbReference type="VEuPathDB" id="MicrosporidiaDB:NEQG_00103"/>
<keyword evidence="4" id="KW-1185">Reference proteome</keyword>
<dbReference type="HOGENOM" id="CLU_681674_0_0_1"/>
<feature type="compositionally biased region" description="Polar residues" evidence="1">
    <location>
        <begin position="28"/>
        <end position="40"/>
    </location>
</feature>
<dbReference type="Proteomes" id="UP000002872">
    <property type="component" value="Unassembled WGS sequence"/>
</dbReference>
<protein>
    <submittedName>
        <fullName evidence="3">Uncharacterized protein</fullName>
    </submittedName>
</protein>
<evidence type="ECO:0000313" key="4">
    <source>
        <dbReference type="Proteomes" id="UP000002872"/>
    </source>
</evidence>
<keyword evidence="2" id="KW-1133">Transmembrane helix</keyword>
<dbReference type="AlphaFoldDB" id="I3EJD6"/>
<evidence type="ECO:0000256" key="1">
    <source>
        <dbReference type="SAM" id="MobiDB-lite"/>
    </source>
</evidence>
<dbReference type="OrthoDB" id="10619447at2759"/>
<name>I3EJD6_NEMP3</name>